<dbReference type="Pfam" id="PF02958">
    <property type="entry name" value="EcKL"/>
    <property type="match status" value="1"/>
</dbReference>
<evidence type="ECO:0000313" key="2">
    <source>
        <dbReference type="Proteomes" id="UP000078200"/>
    </source>
</evidence>
<sequence length="209" mass="24131">MMIDIIFDLFPLFAFKLVHYSIGLASFKGDHYASIMFRCKVLYKLIVNQLTKHKSMILKTVLLKDCAKRELLMASNLFETEISMHTKALPKVKEILGVYCESSKLYAEMVALIFINNTHNCILQRCYSIGLPEDKYQPSIEVTAGTIRHFSFLPIFEAAMCKSVEYMKTLEVSDVMEAPEKLVDNYYATNFVEILRQLLLQLLREGYLD</sequence>
<dbReference type="EnsemblMetazoa" id="GAUT022310-RA">
    <property type="protein sequence ID" value="GAUT022310-PA"/>
    <property type="gene ID" value="GAUT022310"/>
</dbReference>
<dbReference type="Proteomes" id="UP000078200">
    <property type="component" value="Unassembled WGS sequence"/>
</dbReference>
<protein>
    <submittedName>
        <fullName evidence="1">Uncharacterized protein</fullName>
    </submittedName>
</protein>
<dbReference type="InterPro" id="IPR004119">
    <property type="entry name" value="EcKL"/>
</dbReference>
<dbReference type="VEuPathDB" id="VectorBase:GAUT022310"/>
<accession>A0A1A9V108</accession>
<evidence type="ECO:0000313" key="1">
    <source>
        <dbReference type="EnsemblMetazoa" id="GAUT022310-PA"/>
    </source>
</evidence>
<organism evidence="1 2">
    <name type="scientific">Glossina austeni</name>
    <name type="common">Savannah tsetse fly</name>
    <dbReference type="NCBI Taxonomy" id="7395"/>
    <lineage>
        <taxon>Eukaryota</taxon>
        <taxon>Metazoa</taxon>
        <taxon>Ecdysozoa</taxon>
        <taxon>Arthropoda</taxon>
        <taxon>Hexapoda</taxon>
        <taxon>Insecta</taxon>
        <taxon>Pterygota</taxon>
        <taxon>Neoptera</taxon>
        <taxon>Endopterygota</taxon>
        <taxon>Diptera</taxon>
        <taxon>Brachycera</taxon>
        <taxon>Muscomorpha</taxon>
        <taxon>Hippoboscoidea</taxon>
        <taxon>Glossinidae</taxon>
        <taxon>Glossina</taxon>
    </lineage>
</organism>
<keyword evidence="2" id="KW-1185">Reference proteome</keyword>
<reference evidence="1" key="1">
    <citation type="submission" date="2020-05" db="UniProtKB">
        <authorList>
            <consortium name="EnsemblMetazoa"/>
        </authorList>
    </citation>
    <scope>IDENTIFICATION</scope>
    <source>
        <strain evidence="1">TTRI</strain>
    </source>
</reference>
<name>A0A1A9V108_GLOAU</name>
<proteinExistence type="predicted"/>
<dbReference type="AlphaFoldDB" id="A0A1A9V108"/>